<evidence type="ECO:0000256" key="1">
    <source>
        <dbReference type="SAM" id="MobiDB-lite"/>
    </source>
</evidence>
<dbReference type="AlphaFoldDB" id="A0AAD5K648"/>
<gene>
    <name evidence="2" type="ORF">BDA99DRAFT_561460</name>
</gene>
<evidence type="ECO:0000313" key="2">
    <source>
        <dbReference type="EMBL" id="KAI9258020.1"/>
    </source>
</evidence>
<proteinExistence type="predicted"/>
<accession>A0AAD5K648</accession>
<protein>
    <submittedName>
        <fullName evidence="2">Uncharacterized protein</fullName>
    </submittedName>
</protein>
<reference evidence="2" key="1">
    <citation type="journal article" date="2022" name="IScience">
        <title>Evolution of zygomycete secretomes and the origins of terrestrial fungal ecologies.</title>
        <authorList>
            <person name="Chang Y."/>
            <person name="Wang Y."/>
            <person name="Mondo S."/>
            <person name="Ahrendt S."/>
            <person name="Andreopoulos W."/>
            <person name="Barry K."/>
            <person name="Beard J."/>
            <person name="Benny G.L."/>
            <person name="Blankenship S."/>
            <person name="Bonito G."/>
            <person name="Cuomo C."/>
            <person name="Desiro A."/>
            <person name="Gervers K.A."/>
            <person name="Hundley H."/>
            <person name="Kuo A."/>
            <person name="LaButti K."/>
            <person name="Lang B.F."/>
            <person name="Lipzen A."/>
            <person name="O'Donnell K."/>
            <person name="Pangilinan J."/>
            <person name="Reynolds N."/>
            <person name="Sandor L."/>
            <person name="Smith M.E."/>
            <person name="Tsang A."/>
            <person name="Grigoriev I.V."/>
            <person name="Stajich J.E."/>
            <person name="Spatafora J.W."/>
        </authorList>
    </citation>
    <scope>NUCLEOTIDE SEQUENCE</scope>
    <source>
        <strain evidence="2">RSA 2281</strain>
    </source>
</reference>
<dbReference type="EMBL" id="JAIXMP010000019">
    <property type="protein sequence ID" value="KAI9258020.1"/>
    <property type="molecule type" value="Genomic_DNA"/>
</dbReference>
<comment type="caution">
    <text evidence="2">The sequence shown here is derived from an EMBL/GenBank/DDBJ whole genome shotgun (WGS) entry which is preliminary data.</text>
</comment>
<name>A0AAD5K648_9FUNG</name>
<reference evidence="2" key="2">
    <citation type="submission" date="2023-02" db="EMBL/GenBank/DDBJ databases">
        <authorList>
            <consortium name="DOE Joint Genome Institute"/>
            <person name="Mondo S.J."/>
            <person name="Chang Y."/>
            <person name="Wang Y."/>
            <person name="Ahrendt S."/>
            <person name="Andreopoulos W."/>
            <person name="Barry K."/>
            <person name="Beard J."/>
            <person name="Benny G.L."/>
            <person name="Blankenship S."/>
            <person name="Bonito G."/>
            <person name="Cuomo C."/>
            <person name="Desiro A."/>
            <person name="Gervers K.A."/>
            <person name="Hundley H."/>
            <person name="Kuo A."/>
            <person name="LaButti K."/>
            <person name="Lang B.F."/>
            <person name="Lipzen A."/>
            <person name="O'Donnell K."/>
            <person name="Pangilinan J."/>
            <person name="Reynolds N."/>
            <person name="Sandor L."/>
            <person name="Smith M.W."/>
            <person name="Tsang A."/>
            <person name="Grigoriev I.V."/>
            <person name="Stajich J.E."/>
            <person name="Spatafora J.W."/>
        </authorList>
    </citation>
    <scope>NUCLEOTIDE SEQUENCE</scope>
    <source>
        <strain evidence="2">RSA 2281</strain>
    </source>
</reference>
<evidence type="ECO:0000313" key="3">
    <source>
        <dbReference type="Proteomes" id="UP001209540"/>
    </source>
</evidence>
<dbReference type="Proteomes" id="UP001209540">
    <property type="component" value="Unassembled WGS sequence"/>
</dbReference>
<feature type="compositionally biased region" description="Acidic residues" evidence="1">
    <location>
        <begin position="77"/>
        <end position="94"/>
    </location>
</feature>
<sequence length="131" mass="14518">MPKVSDRQWTPARVDNAIKFLMPREESEVCVVDICANAQKSKINLKPPIIPENNQKNLWVVDSACSSPNDNPLAPAPDDEDEGPVATALDDEDDPLASELKEFDANPLASVLDDFVANDEPNNLEFLTMRR</sequence>
<organism evidence="2 3">
    <name type="scientific">Phascolomyces articulosus</name>
    <dbReference type="NCBI Taxonomy" id="60185"/>
    <lineage>
        <taxon>Eukaryota</taxon>
        <taxon>Fungi</taxon>
        <taxon>Fungi incertae sedis</taxon>
        <taxon>Mucoromycota</taxon>
        <taxon>Mucoromycotina</taxon>
        <taxon>Mucoromycetes</taxon>
        <taxon>Mucorales</taxon>
        <taxon>Lichtheimiaceae</taxon>
        <taxon>Phascolomyces</taxon>
    </lineage>
</organism>
<keyword evidence="3" id="KW-1185">Reference proteome</keyword>
<feature type="region of interest" description="Disordered" evidence="1">
    <location>
        <begin position="62"/>
        <end position="94"/>
    </location>
</feature>